<dbReference type="AlphaFoldDB" id="A0A518E0B5"/>
<organism evidence="2 3">
    <name type="scientific">Lignipirellula cremea</name>
    <dbReference type="NCBI Taxonomy" id="2528010"/>
    <lineage>
        <taxon>Bacteria</taxon>
        <taxon>Pseudomonadati</taxon>
        <taxon>Planctomycetota</taxon>
        <taxon>Planctomycetia</taxon>
        <taxon>Pirellulales</taxon>
        <taxon>Pirellulaceae</taxon>
        <taxon>Lignipirellula</taxon>
    </lineage>
</organism>
<dbReference type="Pfam" id="PF06074">
    <property type="entry name" value="Portal_Mu"/>
    <property type="match status" value="1"/>
</dbReference>
<evidence type="ECO:0000313" key="3">
    <source>
        <dbReference type="Proteomes" id="UP000317648"/>
    </source>
</evidence>
<keyword evidence="3" id="KW-1185">Reference proteome</keyword>
<accession>A0A518E0B5</accession>
<evidence type="ECO:0008006" key="4">
    <source>
        <dbReference type="Google" id="ProtNLM"/>
    </source>
</evidence>
<dbReference type="EMBL" id="CP036433">
    <property type="protein sequence ID" value="QDU97525.1"/>
    <property type="molecule type" value="Genomic_DNA"/>
</dbReference>
<protein>
    <recommendedName>
        <fullName evidence="4">Phage portal protein</fullName>
    </recommendedName>
</protein>
<sequence>MTSPVDMPLQPSHLLTIQGAAGDSQRLYRPPDEAIRHSLENARFMRNECGVMECLEARQRGSALLPWRIIPEEDDCPAAQQAAAVLTRIVRRIPHFLEYRRNLLEALWYGKYAVAQRFGRIRVGGQWRIGVTHWEPRHGDKLVFRAAADGNCEPDQIGIRVSQDPGAGNQPHASASEDPSGETPVSQIETTSQGKVYFLRQEERDLLAVHRHIIEDGPPEDPFGAGGIHGVGIRSRIYWSWYSMQECLAFLMEYLERSALGIEVWSYPSGNAQAEAAARQAAEERISGGRSIVLVPKPLGDNAGQFGVEHIEPGLDGAGALRSIITDYFGHKIKRYILGQTLTSETGATGLGSGVAETHAATWLNIVRYDAQKLAETLTTDLVEPLCRFNFSSARDLPLRLVLDVESPDIERTLAAWKAAYEMGLQLKAEEVANLIGAGRPGSQEEALGRPV</sequence>
<evidence type="ECO:0000313" key="2">
    <source>
        <dbReference type="EMBL" id="QDU97525.1"/>
    </source>
</evidence>
<dbReference type="OrthoDB" id="290370at2"/>
<proteinExistence type="predicted"/>
<reference evidence="2 3" key="1">
    <citation type="submission" date="2019-02" db="EMBL/GenBank/DDBJ databases">
        <title>Deep-cultivation of Planctomycetes and their phenomic and genomic characterization uncovers novel biology.</title>
        <authorList>
            <person name="Wiegand S."/>
            <person name="Jogler M."/>
            <person name="Boedeker C."/>
            <person name="Pinto D."/>
            <person name="Vollmers J."/>
            <person name="Rivas-Marin E."/>
            <person name="Kohn T."/>
            <person name="Peeters S.H."/>
            <person name="Heuer A."/>
            <person name="Rast P."/>
            <person name="Oberbeckmann S."/>
            <person name="Bunk B."/>
            <person name="Jeske O."/>
            <person name="Meyerdierks A."/>
            <person name="Storesund J.E."/>
            <person name="Kallscheuer N."/>
            <person name="Luecker S."/>
            <person name="Lage O.M."/>
            <person name="Pohl T."/>
            <person name="Merkel B.J."/>
            <person name="Hornburger P."/>
            <person name="Mueller R.-W."/>
            <person name="Bruemmer F."/>
            <person name="Labrenz M."/>
            <person name="Spormann A.M."/>
            <person name="Op den Camp H."/>
            <person name="Overmann J."/>
            <person name="Amann R."/>
            <person name="Jetten M.S.M."/>
            <person name="Mascher T."/>
            <person name="Medema M.H."/>
            <person name="Devos D.P."/>
            <person name="Kaster A.-K."/>
            <person name="Ovreas L."/>
            <person name="Rohde M."/>
            <person name="Galperin M.Y."/>
            <person name="Jogler C."/>
        </authorList>
    </citation>
    <scope>NUCLEOTIDE SEQUENCE [LARGE SCALE GENOMIC DNA]</scope>
    <source>
        <strain evidence="2 3">Pla85_3_4</strain>
    </source>
</reference>
<dbReference type="InterPro" id="IPR009279">
    <property type="entry name" value="Portal_Mu"/>
</dbReference>
<feature type="region of interest" description="Disordered" evidence="1">
    <location>
        <begin position="156"/>
        <end position="191"/>
    </location>
</feature>
<gene>
    <name evidence="2" type="ORF">Pla8534_53730</name>
</gene>
<dbReference type="KEGG" id="lcre:Pla8534_53730"/>
<evidence type="ECO:0000256" key="1">
    <source>
        <dbReference type="SAM" id="MobiDB-lite"/>
    </source>
</evidence>
<dbReference type="Proteomes" id="UP000317648">
    <property type="component" value="Chromosome"/>
</dbReference>
<dbReference type="RefSeq" id="WP_145056293.1">
    <property type="nucleotide sequence ID" value="NZ_CP036433.1"/>
</dbReference>
<name>A0A518E0B5_9BACT</name>